<reference evidence="3" key="1">
    <citation type="submission" date="2016-06" db="UniProtKB">
        <authorList>
            <consortium name="WormBaseParasite"/>
        </authorList>
    </citation>
    <scope>IDENTIFICATION</scope>
</reference>
<dbReference type="Proteomes" id="UP000270296">
    <property type="component" value="Unassembled WGS sequence"/>
</dbReference>
<dbReference type="WBParaSite" id="SBAD_0001044001-mRNA-1">
    <property type="protein sequence ID" value="SBAD_0001044001-mRNA-1"/>
    <property type="gene ID" value="SBAD_0001044001"/>
</dbReference>
<dbReference type="OrthoDB" id="190846at2759"/>
<protein>
    <submittedName>
        <fullName evidence="3">Phospholipase A2, group XV</fullName>
    </submittedName>
</protein>
<proteinExistence type="predicted"/>
<reference evidence="1 2" key="2">
    <citation type="submission" date="2018-11" db="EMBL/GenBank/DDBJ databases">
        <authorList>
            <consortium name="Pathogen Informatics"/>
        </authorList>
    </citation>
    <scope>NUCLEOTIDE SEQUENCE [LARGE SCALE GENOMIC DNA]</scope>
</reference>
<keyword evidence="2" id="KW-1185">Reference proteome</keyword>
<evidence type="ECO:0000313" key="3">
    <source>
        <dbReference type="WBParaSite" id="SBAD_0001044001-mRNA-1"/>
    </source>
</evidence>
<dbReference type="GO" id="GO:0006629">
    <property type="term" value="P:lipid metabolic process"/>
    <property type="evidence" value="ECO:0007669"/>
    <property type="project" value="InterPro"/>
</dbReference>
<organism evidence="3">
    <name type="scientific">Soboliphyme baturini</name>
    <dbReference type="NCBI Taxonomy" id="241478"/>
    <lineage>
        <taxon>Eukaryota</taxon>
        <taxon>Metazoa</taxon>
        <taxon>Ecdysozoa</taxon>
        <taxon>Nematoda</taxon>
        <taxon>Enoplea</taxon>
        <taxon>Dorylaimia</taxon>
        <taxon>Dioctophymatida</taxon>
        <taxon>Dioctophymatoidea</taxon>
        <taxon>Soboliphymatidae</taxon>
        <taxon>Soboliphyme</taxon>
    </lineage>
</organism>
<dbReference type="GO" id="GO:0008374">
    <property type="term" value="F:O-acyltransferase activity"/>
    <property type="evidence" value="ECO:0007669"/>
    <property type="project" value="InterPro"/>
</dbReference>
<evidence type="ECO:0000313" key="2">
    <source>
        <dbReference type="Proteomes" id="UP000270296"/>
    </source>
</evidence>
<dbReference type="SUPFAM" id="SSF53474">
    <property type="entry name" value="alpha/beta-Hydrolases"/>
    <property type="match status" value="1"/>
</dbReference>
<accession>A0A183J2I2</accession>
<name>A0A183J2I2_9BILA</name>
<dbReference type="PANTHER" id="PTHR11440">
    <property type="entry name" value="LECITHIN-CHOLESTEROL ACYLTRANSFERASE-RELATED"/>
    <property type="match status" value="1"/>
</dbReference>
<dbReference type="Gene3D" id="3.40.50.1820">
    <property type="entry name" value="alpha/beta hydrolase"/>
    <property type="match status" value="1"/>
</dbReference>
<dbReference type="AlphaFoldDB" id="A0A183J2I2"/>
<gene>
    <name evidence="1" type="ORF">SBAD_LOCUS10080</name>
</gene>
<dbReference type="EMBL" id="UZAM01013577">
    <property type="protein sequence ID" value="VDP28772.1"/>
    <property type="molecule type" value="Genomic_DNA"/>
</dbReference>
<evidence type="ECO:0000313" key="1">
    <source>
        <dbReference type="EMBL" id="VDP28772.1"/>
    </source>
</evidence>
<dbReference type="InterPro" id="IPR003386">
    <property type="entry name" value="LACT/PDAT_acylTrfase"/>
</dbReference>
<sequence length="301" mass="34759">MRRQRERPRSPVVLVPGDGGNQLEAKLDKPSVVHYLCEKKSKDYFTLWMNLEIVLPIVIDCWIDNMRLVYNETTHTTMNSPGVSIRIPGWGDTATVEWIDPSRISLGNYFVSLVETLVSLGYERNVSVRGAPYDFRKAPNDNQQYFEDLTKLIEDTYYLNNESKVVTIGHSMGNAYMLYFFSRKSQEWKDKFIRAHVSIAGPYGGSIKIVKAFASGYNLEQWRIILPPLKVRKEQRTMTSSSFLLPTREVWNDDVLVVTANRNYTSHDYEQFFKDIGFPTGWQMYQDTRNLISDLPAPGVE</sequence>
<dbReference type="Pfam" id="PF02450">
    <property type="entry name" value="LCAT"/>
    <property type="match status" value="1"/>
</dbReference>
<dbReference type="InterPro" id="IPR029058">
    <property type="entry name" value="AB_hydrolase_fold"/>
</dbReference>